<dbReference type="PROSITE" id="PS50026">
    <property type="entry name" value="EGF_3"/>
    <property type="match status" value="2"/>
</dbReference>
<dbReference type="InterPro" id="IPR018097">
    <property type="entry name" value="EGF_Ca-bd_CS"/>
</dbReference>
<feature type="disulfide bond" evidence="6">
    <location>
        <begin position="54"/>
        <end position="63"/>
    </location>
</feature>
<evidence type="ECO:0000256" key="6">
    <source>
        <dbReference type="PROSITE-ProRule" id="PRU00076"/>
    </source>
</evidence>
<dbReference type="GO" id="GO:0005112">
    <property type="term" value="F:Notch binding"/>
    <property type="evidence" value="ECO:0007669"/>
    <property type="project" value="TreeGrafter"/>
</dbReference>
<feature type="domain" description="EGF-like" evidence="7">
    <location>
        <begin position="26"/>
        <end position="64"/>
    </location>
</feature>
<dbReference type="PANTHER" id="PTHR12916:SF4">
    <property type="entry name" value="UNINFLATABLE, ISOFORM C"/>
    <property type="match status" value="1"/>
</dbReference>
<dbReference type="Pfam" id="PF00008">
    <property type="entry name" value="EGF"/>
    <property type="match status" value="1"/>
</dbReference>
<dbReference type="PROSITE" id="PS00022">
    <property type="entry name" value="EGF_1"/>
    <property type="match status" value="1"/>
</dbReference>
<keyword evidence="5" id="KW-0325">Glycoprotein</keyword>
<dbReference type="PROSITE" id="PS00010">
    <property type="entry name" value="ASX_HYDROXYL"/>
    <property type="match status" value="2"/>
</dbReference>
<protein>
    <submittedName>
        <fullName evidence="8">Jagged-1b-like</fullName>
    </submittedName>
</protein>
<feature type="domain" description="EGF-like" evidence="7">
    <location>
        <begin position="66"/>
        <end position="98"/>
    </location>
</feature>
<evidence type="ECO:0000256" key="1">
    <source>
        <dbReference type="ARBA" id="ARBA00022536"/>
    </source>
</evidence>
<dbReference type="InterPro" id="IPR009030">
    <property type="entry name" value="Growth_fac_rcpt_cys_sf"/>
</dbReference>
<sequence>MEAAVWTWSMASPATAHLAGRATPVNLTQTSARANHASMPSNCLNLVGDYECHCRNGWEGKNCNINLNDCLGQCLNGATCIDLVDDYHCACSHGYTGE</sequence>
<dbReference type="Gene3D" id="2.10.25.10">
    <property type="entry name" value="Laminin"/>
    <property type="match status" value="2"/>
</dbReference>
<keyword evidence="3" id="KW-0677">Repeat</keyword>
<keyword evidence="9" id="KW-1185">Reference proteome</keyword>
<dbReference type="Proteomes" id="UP000747542">
    <property type="component" value="Unassembled WGS sequence"/>
</dbReference>
<proteinExistence type="predicted"/>
<dbReference type="InterPro" id="IPR013032">
    <property type="entry name" value="EGF-like_CS"/>
</dbReference>
<accession>A0A8J5N609</accession>
<dbReference type="GO" id="GO:0007219">
    <property type="term" value="P:Notch signaling pathway"/>
    <property type="evidence" value="ECO:0007669"/>
    <property type="project" value="TreeGrafter"/>
</dbReference>
<dbReference type="InterPro" id="IPR000152">
    <property type="entry name" value="EGF-type_Asp/Asn_hydroxyl_site"/>
</dbReference>
<dbReference type="GO" id="GO:0005509">
    <property type="term" value="F:calcium ion binding"/>
    <property type="evidence" value="ECO:0007669"/>
    <property type="project" value="InterPro"/>
</dbReference>
<evidence type="ECO:0000256" key="5">
    <source>
        <dbReference type="ARBA" id="ARBA00023180"/>
    </source>
</evidence>
<dbReference type="InterPro" id="IPR000742">
    <property type="entry name" value="EGF"/>
</dbReference>
<evidence type="ECO:0000259" key="7">
    <source>
        <dbReference type="PROSITE" id="PS50026"/>
    </source>
</evidence>
<dbReference type="CDD" id="cd00054">
    <property type="entry name" value="EGF_CA"/>
    <property type="match status" value="2"/>
</dbReference>
<dbReference type="AlphaFoldDB" id="A0A8J5N609"/>
<comment type="caution">
    <text evidence="8">The sequence shown here is derived from an EMBL/GenBank/DDBJ whole genome shotgun (WGS) entry which is preliminary data.</text>
</comment>
<feature type="disulfide bond" evidence="6">
    <location>
        <begin position="70"/>
        <end position="80"/>
    </location>
</feature>
<comment type="caution">
    <text evidence="6">Lacks conserved residue(s) required for the propagation of feature annotation.</text>
</comment>
<dbReference type="SMART" id="SM00179">
    <property type="entry name" value="EGF_CA"/>
    <property type="match status" value="2"/>
</dbReference>
<name>A0A8J5N609_HOMAM</name>
<keyword evidence="2" id="KW-0732">Signal</keyword>
<evidence type="ECO:0000256" key="2">
    <source>
        <dbReference type="ARBA" id="ARBA00022729"/>
    </source>
</evidence>
<dbReference type="PROSITE" id="PS01187">
    <property type="entry name" value="EGF_CA"/>
    <property type="match status" value="1"/>
</dbReference>
<keyword evidence="4 6" id="KW-1015">Disulfide bond</keyword>
<gene>
    <name evidence="8" type="primary">jag1b-L</name>
    <name evidence="8" type="ORF">Hamer_G025579</name>
</gene>
<dbReference type="Pfam" id="PF12661">
    <property type="entry name" value="hEGF"/>
    <property type="match status" value="1"/>
</dbReference>
<dbReference type="SUPFAM" id="SSF57184">
    <property type="entry name" value="Growth factor receptor domain"/>
    <property type="match status" value="1"/>
</dbReference>
<dbReference type="FunFam" id="2.10.25.10:FF:000472">
    <property type="entry name" value="Uncharacterized protein, isoform A"/>
    <property type="match status" value="1"/>
</dbReference>
<keyword evidence="1 6" id="KW-0245">EGF-like domain</keyword>
<dbReference type="EMBL" id="JAHLQT010009234">
    <property type="protein sequence ID" value="KAG7173620.1"/>
    <property type="molecule type" value="Genomic_DNA"/>
</dbReference>
<organism evidence="8 9">
    <name type="scientific">Homarus americanus</name>
    <name type="common">American lobster</name>
    <dbReference type="NCBI Taxonomy" id="6706"/>
    <lineage>
        <taxon>Eukaryota</taxon>
        <taxon>Metazoa</taxon>
        <taxon>Ecdysozoa</taxon>
        <taxon>Arthropoda</taxon>
        <taxon>Crustacea</taxon>
        <taxon>Multicrustacea</taxon>
        <taxon>Malacostraca</taxon>
        <taxon>Eumalacostraca</taxon>
        <taxon>Eucarida</taxon>
        <taxon>Decapoda</taxon>
        <taxon>Pleocyemata</taxon>
        <taxon>Astacidea</taxon>
        <taxon>Nephropoidea</taxon>
        <taxon>Nephropidae</taxon>
        <taxon>Homarus</taxon>
    </lineage>
</organism>
<dbReference type="InterPro" id="IPR001881">
    <property type="entry name" value="EGF-like_Ca-bd_dom"/>
</dbReference>
<evidence type="ECO:0000313" key="8">
    <source>
        <dbReference type="EMBL" id="KAG7173620.1"/>
    </source>
</evidence>
<dbReference type="PANTHER" id="PTHR12916">
    <property type="entry name" value="CYTOCHROME C OXIDASE POLYPEPTIDE VIC-2"/>
    <property type="match status" value="1"/>
</dbReference>
<evidence type="ECO:0000256" key="3">
    <source>
        <dbReference type="ARBA" id="ARBA00022737"/>
    </source>
</evidence>
<evidence type="ECO:0000256" key="4">
    <source>
        <dbReference type="ARBA" id="ARBA00023157"/>
    </source>
</evidence>
<reference evidence="8" key="1">
    <citation type="journal article" date="2021" name="Sci. Adv.">
        <title>The American lobster genome reveals insights on longevity, neural, and immune adaptations.</title>
        <authorList>
            <person name="Polinski J.M."/>
            <person name="Zimin A.V."/>
            <person name="Clark K.F."/>
            <person name="Kohn A.B."/>
            <person name="Sadowski N."/>
            <person name="Timp W."/>
            <person name="Ptitsyn A."/>
            <person name="Khanna P."/>
            <person name="Romanova D.Y."/>
            <person name="Williams P."/>
            <person name="Greenwood S.J."/>
            <person name="Moroz L.L."/>
            <person name="Walt D.R."/>
            <person name="Bodnar A.G."/>
        </authorList>
    </citation>
    <scope>NUCLEOTIDE SEQUENCE</scope>
    <source>
        <strain evidence="8">GMGI-L3</strain>
    </source>
</reference>
<evidence type="ECO:0000313" key="9">
    <source>
        <dbReference type="Proteomes" id="UP000747542"/>
    </source>
</evidence>
<dbReference type="PROSITE" id="PS01186">
    <property type="entry name" value="EGF_2"/>
    <property type="match status" value="1"/>
</dbReference>